<dbReference type="GO" id="GO:0008168">
    <property type="term" value="F:methyltransferase activity"/>
    <property type="evidence" value="ECO:0007669"/>
    <property type="project" value="UniProtKB-KW"/>
</dbReference>
<dbReference type="GO" id="GO:0032259">
    <property type="term" value="P:methylation"/>
    <property type="evidence" value="ECO:0007669"/>
    <property type="project" value="UniProtKB-KW"/>
</dbReference>
<dbReference type="Pfam" id="PF13578">
    <property type="entry name" value="Methyltransf_24"/>
    <property type="match status" value="1"/>
</dbReference>
<sequence>MAEATAFDFIQEATRSHRARHGCGAYTFEDGAGLIALASAHECRRAIELGTALGYTACCLASATDETLVDTIERDPRHVALARENVRKAGYDARITVHEGDFLAVMARLAGPYDLAFFDGFAPDRTLIARLRALLREEGVLVCANLALAGGTTERELEAEFANADHWSAIGRLEGGATRIYRKV</sequence>
<dbReference type="PANTHER" id="PTHR43167:SF1">
    <property type="entry name" value="PUTATIVE (AFU_ORTHOLOGUE AFUA_6G01830)-RELATED"/>
    <property type="match status" value="1"/>
</dbReference>
<evidence type="ECO:0000313" key="1">
    <source>
        <dbReference type="EMBL" id="MCT7373754.1"/>
    </source>
</evidence>
<dbReference type="EMBL" id="JAOCZP010000001">
    <property type="protein sequence ID" value="MCT7373754.1"/>
    <property type="molecule type" value="Genomic_DNA"/>
</dbReference>
<evidence type="ECO:0000313" key="2">
    <source>
        <dbReference type="Proteomes" id="UP001320831"/>
    </source>
</evidence>
<dbReference type="InterPro" id="IPR029063">
    <property type="entry name" value="SAM-dependent_MTases_sf"/>
</dbReference>
<accession>A0ABT2LIB8</accession>
<proteinExistence type="predicted"/>
<dbReference type="CDD" id="cd02440">
    <property type="entry name" value="AdoMet_MTases"/>
    <property type="match status" value="1"/>
</dbReference>
<dbReference type="Gene3D" id="3.40.50.150">
    <property type="entry name" value="Vaccinia Virus protein VP39"/>
    <property type="match status" value="1"/>
</dbReference>
<keyword evidence="1" id="KW-0808">Transferase</keyword>
<dbReference type="SUPFAM" id="SSF53335">
    <property type="entry name" value="S-adenosyl-L-methionine-dependent methyltransferases"/>
    <property type="match status" value="1"/>
</dbReference>
<dbReference type="PANTHER" id="PTHR43167">
    <property type="entry name" value="PUTATIVE (AFU_ORTHOLOGUE AFUA_6G01830)-RELATED"/>
    <property type="match status" value="1"/>
</dbReference>
<dbReference type="RefSeq" id="WP_260900080.1">
    <property type="nucleotide sequence ID" value="NZ_JAOCZP010000001.1"/>
</dbReference>
<name>A0ABT2LIB8_9HYPH</name>
<reference evidence="1 2" key="1">
    <citation type="submission" date="2022-09" db="EMBL/GenBank/DDBJ databases">
        <title>Chelativorans salina sp. nov., a novel slightly halophilic bacterium isolated from a saline lake sediment enrichment.</title>
        <authorList>
            <person name="Gao L."/>
            <person name="Fang B.-Z."/>
            <person name="Li W.-J."/>
        </authorList>
    </citation>
    <scope>NUCLEOTIDE SEQUENCE [LARGE SCALE GENOMIC DNA]</scope>
    <source>
        <strain evidence="1 2">EGI FJ00035</strain>
    </source>
</reference>
<dbReference type="Proteomes" id="UP001320831">
    <property type="component" value="Unassembled WGS sequence"/>
</dbReference>
<protein>
    <submittedName>
        <fullName evidence="1">Class I SAM-dependent methyltransferase</fullName>
        <ecNumber evidence="1">2.1.1.-</ecNumber>
    </submittedName>
</protein>
<organism evidence="1 2">
    <name type="scientific">Chelativorans salis</name>
    <dbReference type="NCBI Taxonomy" id="2978478"/>
    <lineage>
        <taxon>Bacteria</taxon>
        <taxon>Pseudomonadati</taxon>
        <taxon>Pseudomonadota</taxon>
        <taxon>Alphaproteobacteria</taxon>
        <taxon>Hyphomicrobiales</taxon>
        <taxon>Phyllobacteriaceae</taxon>
        <taxon>Chelativorans</taxon>
    </lineage>
</organism>
<gene>
    <name evidence="1" type="ORF">N5A92_01655</name>
</gene>
<keyword evidence="1" id="KW-0489">Methyltransferase</keyword>
<comment type="caution">
    <text evidence="1">The sequence shown here is derived from an EMBL/GenBank/DDBJ whole genome shotgun (WGS) entry which is preliminary data.</text>
</comment>
<dbReference type="EC" id="2.1.1.-" evidence="1"/>
<keyword evidence="2" id="KW-1185">Reference proteome</keyword>